<feature type="chain" id="PRO_5031567838" evidence="1">
    <location>
        <begin position="19"/>
        <end position="204"/>
    </location>
</feature>
<dbReference type="EMBL" id="JABFCX010000002">
    <property type="protein sequence ID" value="NNU15637.1"/>
    <property type="molecule type" value="Genomic_DNA"/>
</dbReference>
<dbReference type="InterPro" id="IPR008325">
    <property type="entry name" value="EipA-like"/>
</dbReference>
<dbReference type="Proteomes" id="UP000536835">
    <property type="component" value="Unassembled WGS sequence"/>
</dbReference>
<feature type="signal peptide" evidence="1">
    <location>
        <begin position="1"/>
        <end position="18"/>
    </location>
</feature>
<evidence type="ECO:0000313" key="3">
    <source>
        <dbReference type="Proteomes" id="UP000536835"/>
    </source>
</evidence>
<dbReference type="AlphaFoldDB" id="A0A7Y3W4V4"/>
<keyword evidence="1" id="KW-0732">Signal</keyword>
<sequence>MISAAALGAALLATTACSSVGNQATVETAASPVARPEVSTDFQYPTYRKVTLVDEAEDAFGQFSAEMAEVVDNLFAREDRPQAFIAGEEVGGAVGVGVTYGKGLLYRPNTAPVEVYWQGPSLGFDLGGDASKVFIPVYNLGPTENIFKRFPGGGGNVYFVGGVGGEAMSNGEVTVVPLRSGIGARAGVSVEYIKFTPKRDLNPF</sequence>
<reference evidence="2 3" key="1">
    <citation type="submission" date="2020-05" db="EMBL/GenBank/DDBJ databases">
        <title>Parvularcula mediterraneae sp. nov., isolated from polypropylene straw from shallow seawater of the seashore of Laganas in Zakynthos island, Greece.</title>
        <authorList>
            <person name="Szabo I."/>
            <person name="Al-Omari J."/>
            <person name="Rado J."/>
            <person name="Szerdahelyi G.S."/>
        </authorList>
    </citation>
    <scope>NUCLEOTIDE SEQUENCE [LARGE SCALE GENOMIC DNA]</scope>
    <source>
        <strain evidence="2 3">ZS-1/3</strain>
    </source>
</reference>
<gene>
    <name evidence="2" type="ORF">HK107_04810</name>
</gene>
<keyword evidence="3" id="KW-1185">Reference proteome</keyword>
<organism evidence="2 3">
    <name type="scientific">Parvularcula mediterranea</name>
    <dbReference type="NCBI Taxonomy" id="2732508"/>
    <lineage>
        <taxon>Bacteria</taxon>
        <taxon>Pseudomonadati</taxon>
        <taxon>Pseudomonadota</taxon>
        <taxon>Alphaproteobacteria</taxon>
        <taxon>Parvularculales</taxon>
        <taxon>Parvularculaceae</taxon>
        <taxon>Parvularcula</taxon>
    </lineage>
</organism>
<proteinExistence type="predicted"/>
<dbReference type="Pfam" id="PF06577">
    <property type="entry name" value="EipA"/>
    <property type="match status" value="1"/>
</dbReference>
<accession>A0A7Y3W4V4</accession>
<protein>
    <submittedName>
        <fullName evidence="2">DUF1134 domain-containing protein</fullName>
    </submittedName>
</protein>
<name>A0A7Y3W4V4_9PROT</name>
<evidence type="ECO:0000256" key="1">
    <source>
        <dbReference type="SAM" id="SignalP"/>
    </source>
</evidence>
<evidence type="ECO:0000313" key="2">
    <source>
        <dbReference type="EMBL" id="NNU15637.1"/>
    </source>
</evidence>
<comment type="caution">
    <text evidence="2">The sequence shown here is derived from an EMBL/GenBank/DDBJ whole genome shotgun (WGS) entry which is preliminary data.</text>
</comment>